<dbReference type="InterPro" id="IPR012912">
    <property type="entry name" value="Plasmid_pRiA4b_Orf3-like"/>
</dbReference>
<dbReference type="SUPFAM" id="SSF159941">
    <property type="entry name" value="MM3350-like"/>
    <property type="match status" value="1"/>
</dbReference>
<proteinExistence type="predicted"/>
<dbReference type="Pfam" id="PF07929">
    <property type="entry name" value="PRiA4_ORF3"/>
    <property type="match status" value="1"/>
</dbReference>
<reference evidence="2 3" key="1">
    <citation type="submission" date="2020-10" db="EMBL/GenBank/DDBJ databases">
        <title>Whole genome sequence of oil-degrading bacteria Rhodococcus pyridinivorans strain 5Ap.</title>
        <authorList>
            <person name="Akhremchuk A.E."/>
            <person name="Valentovich L.N."/>
            <person name="Charniauskaya M.I."/>
            <person name="Bukliarevich H.A."/>
            <person name="Titok M.A."/>
        </authorList>
    </citation>
    <scope>NUCLEOTIDE SEQUENCE [LARGE SCALE GENOMIC DNA]</scope>
    <source>
        <strain evidence="2 3">5Ap</strain>
    </source>
</reference>
<feature type="domain" description="Plasmid pRiA4b Orf3-like" evidence="1">
    <location>
        <begin position="2"/>
        <end position="92"/>
    </location>
</feature>
<dbReference type="EMBL" id="CP063450">
    <property type="protein sequence ID" value="QOV98830.1"/>
    <property type="molecule type" value="Genomic_DNA"/>
</dbReference>
<dbReference type="Proteomes" id="UP000593818">
    <property type="component" value="Chromosome"/>
</dbReference>
<dbReference type="Gene3D" id="3.10.290.30">
    <property type="entry name" value="MM3350-like"/>
    <property type="match status" value="1"/>
</dbReference>
<keyword evidence="3" id="KW-1185">Reference proteome</keyword>
<organism evidence="2 3">
    <name type="scientific">Rhodococcus pyridinivorans</name>
    <dbReference type="NCBI Taxonomy" id="103816"/>
    <lineage>
        <taxon>Bacteria</taxon>
        <taxon>Bacillati</taxon>
        <taxon>Actinomycetota</taxon>
        <taxon>Actinomycetes</taxon>
        <taxon>Mycobacteriales</taxon>
        <taxon>Nocardiaceae</taxon>
        <taxon>Rhodococcus</taxon>
    </lineage>
</organism>
<evidence type="ECO:0000313" key="3">
    <source>
        <dbReference type="Proteomes" id="UP000593818"/>
    </source>
</evidence>
<dbReference type="RefSeq" id="WP_193902859.1">
    <property type="nucleotide sequence ID" value="NZ_CP063450.1"/>
</dbReference>
<protein>
    <submittedName>
        <fullName evidence="2">Plasmid pRiA4b ORF-3 family protein</fullName>
    </submittedName>
</protein>
<evidence type="ECO:0000313" key="2">
    <source>
        <dbReference type="EMBL" id="QOV98830.1"/>
    </source>
</evidence>
<dbReference type="PANTHER" id="PTHR41878:SF1">
    <property type="entry name" value="TNPR PROTEIN"/>
    <property type="match status" value="1"/>
</dbReference>
<name>A0A7M2XPI7_9NOCA</name>
<dbReference type="AlphaFoldDB" id="A0A7M2XPI7"/>
<sequence>MGSKLTYEYDFGDRWIHEIVVEAIGDIEPDAPRAVCTTRRGMAPAEDSGGSWGWEHLVETVNDPTADKHEDIRDWLGLEPGERVDPKAFDLNVPNGRLRRLFR</sequence>
<dbReference type="InterPro" id="IPR024047">
    <property type="entry name" value="MM3350-like_sf"/>
</dbReference>
<accession>A0A7M2XPI7</accession>
<evidence type="ECO:0000259" key="1">
    <source>
        <dbReference type="Pfam" id="PF07929"/>
    </source>
</evidence>
<dbReference type="PANTHER" id="PTHR41878">
    <property type="entry name" value="LEXA REPRESSOR-RELATED"/>
    <property type="match status" value="1"/>
</dbReference>
<gene>
    <name evidence="2" type="ORF">INP59_24090</name>
</gene>